<accession>A0A133V6V5</accession>
<dbReference type="Pfam" id="PF10133">
    <property type="entry name" value="CooT"/>
    <property type="match status" value="1"/>
</dbReference>
<dbReference type="InterPro" id="IPR019300">
    <property type="entry name" value="CooT"/>
</dbReference>
<gene>
    <name evidence="1" type="ORF">AKJ43_02320</name>
</gene>
<keyword evidence="2" id="KW-1185">Reference proteome</keyword>
<name>A0A133V6V5_9EURY</name>
<proteinExistence type="predicted"/>
<dbReference type="Proteomes" id="UP000070400">
    <property type="component" value="Unassembled WGS sequence"/>
</dbReference>
<organism evidence="1 2">
    <name type="scientific">candidate division MSBL1 archaeon SCGC-AAA261D19</name>
    <dbReference type="NCBI Taxonomy" id="1698273"/>
    <lineage>
        <taxon>Archaea</taxon>
        <taxon>Methanobacteriati</taxon>
        <taxon>Methanobacteriota</taxon>
        <taxon>candidate division MSBL1</taxon>
    </lineage>
</organism>
<evidence type="ECO:0000313" key="2">
    <source>
        <dbReference type="Proteomes" id="UP000070400"/>
    </source>
</evidence>
<reference evidence="1 2" key="1">
    <citation type="journal article" date="2016" name="Sci. Rep.">
        <title>Metabolic traits of an uncultured archaeal lineage -MSBL1- from brine pools of the Red Sea.</title>
        <authorList>
            <person name="Mwirichia R."/>
            <person name="Alam I."/>
            <person name="Rashid M."/>
            <person name="Vinu M."/>
            <person name="Ba-Alawi W."/>
            <person name="Anthony Kamau A."/>
            <person name="Kamanda Ngugi D."/>
            <person name="Goker M."/>
            <person name="Klenk H.P."/>
            <person name="Bajic V."/>
            <person name="Stingl U."/>
        </authorList>
    </citation>
    <scope>NUCLEOTIDE SEQUENCE [LARGE SCALE GENOMIC DNA]</scope>
    <source>
        <strain evidence="1">SCGC-AAA261D19</strain>
    </source>
</reference>
<protein>
    <submittedName>
        <fullName evidence="1">Uncharacterized protein</fullName>
    </submittedName>
</protein>
<dbReference type="EMBL" id="LHXX01000023">
    <property type="protein sequence ID" value="KXB02153.1"/>
    <property type="molecule type" value="Genomic_DNA"/>
</dbReference>
<sequence length="65" mass="7450">MCLVNVYIKNGNKKEEFLREAAFLGVKGDNLTFKTLFGKEKSIKAKIEEIDFANSRVLLDRKKKA</sequence>
<dbReference type="AlphaFoldDB" id="A0A133V6V5"/>
<comment type="caution">
    <text evidence="1">The sequence shown here is derived from an EMBL/GenBank/DDBJ whole genome shotgun (WGS) entry which is preliminary data.</text>
</comment>
<evidence type="ECO:0000313" key="1">
    <source>
        <dbReference type="EMBL" id="KXB02153.1"/>
    </source>
</evidence>